<dbReference type="Proteomes" id="UP000298325">
    <property type="component" value="Unassembled WGS sequence"/>
</dbReference>
<keyword evidence="5 9" id="KW-1133">Transmembrane helix</keyword>
<dbReference type="FunFam" id="1.10.3730.20:FF:000001">
    <property type="entry name" value="Quaternary ammonium compound resistance transporter SugE"/>
    <property type="match status" value="1"/>
</dbReference>
<feature type="transmembrane region" description="Helical" evidence="9">
    <location>
        <begin position="33"/>
        <end position="51"/>
    </location>
</feature>
<dbReference type="PANTHER" id="PTHR30561:SF1">
    <property type="entry name" value="MULTIDRUG TRANSPORTER EMRE"/>
    <property type="match status" value="1"/>
</dbReference>
<sequence>MIQWVFLSVAIVAEVVGTSFLKSSEGFTRFAPSLVVVVSYMVAFYFLALTLKTLPVGVAYAVWAGAGVALIALVGYVFYGQALDLAAITGISLIVAGVVVINVFSGSVG</sequence>
<gene>
    <name evidence="10" type="ORF">E5Q11_01945</name>
</gene>
<dbReference type="EMBL" id="SRPF01000001">
    <property type="protein sequence ID" value="TGN41336.1"/>
    <property type="molecule type" value="Genomic_DNA"/>
</dbReference>
<evidence type="ECO:0000256" key="3">
    <source>
        <dbReference type="ARBA" id="ARBA00022475"/>
    </source>
</evidence>
<organism evidence="10 11">
    <name type="scientific">Marinobacter confluentis</name>
    <dbReference type="NCBI Taxonomy" id="1697557"/>
    <lineage>
        <taxon>Bacteria</taxon>
        <taxon>Pseudomonadati</taxon>
        <taxon>Pseudomonadota</taxon>
        <taxon>Gammaproteobacteria</taxon>
        <taxon>Pseudomonadales</taxon>
        <taxon>Marinobacteraceae</taxon>
        <taxon>Marinobacter</taxon>
    </lineage>
</organism>
<evidence type="ECO:0000256" key="6">
    <source>
        <dbReference type="ARBA" id="ARBA00023136"/>
    </source>
</evidence>
<keyword evidence="6 9" id="KW-0472">Membrane</keyword>
<dbReference type="GO" id="GO:0031460">
    <property type="term" value="P:glycine betaine transport"/>
    <property type="evidence" value="ECO:0007669"/>
    <property type="project" value="TreeGrafter"/>
</dbReference>
<evidence type="ECO:0000256" key="7">
    <source>
        <dbReference type="ARBA" id="ARBA00038032"/>
    </source>
</evidence>
<dbReference type="OrthoDB" id="9808638at2"/>
<keyword evidence="4 8" id="KW-0812">Transmembrane</keyword>
<feature type="transmembrane region" description="Helical" evidence="9">
    <location>
        <begin position="58"/>
        <end position="79"/>
    </location>
</feature>
<dbReference type="GO" id="GO:0015199">
    <property type="term" value="F:amino-acid betaine transmembrane transporter activity"/>
    <property type="evidence" value="ECO:0007669"/>
    <property type="project" value="TreeGrafter"/>
</dbReference>
<comment type="similarity">
    <text evidence="7 8">Belongs to the drug/metabolite transporter (DMT) superfamily. Small multidrug resistance (SMR) (TC 2.A.7.1) family.</text>
</comment>
<accession>A0A4Z1CBD5</accession>
<keyword evidence="11" id="KW-1185">Reference proteome</keyword>
<keyword evidence="2" id="KW-0813">Transport</keyword>
<dbReference type="GO" id="GO:0005886">
    <property type="term" value="C:plasma membrane"/>
    <property type="evidence" value="ECO:0007669"/>
    <property type="project" value="UniProtKB-SubCell"/>
</dbReference>
<evidence type="ECO:0000313" key="11">
    <source>
        <dbReference type="Proteomes" id="UP000298325"/>
    </source>
</evidence>
<evidence type="ECO:0000256" key="9">
    <source>
        <dbReference type="SAM" id="Phobius"/>
    </source>
</evidence>
<evidence type="ECO:0000256" key="1">
    <source>
        <dbReference type="ARBA" id="ARBA00004651"/>
    </source>
</evidence>
<evidence type="ECO:0000256" key="4">
    <source>
        <dbReference type="ARBA" id="ARBA00022692"/>
    </source>
</evidence>
<dbReference type="GO" id="GO:0015220">
    <property type="term" value="F:choline transmembrane transporter activity"/>
    <property type="evidence" value="ECO:0007669"/>
    <property type="project" value="TreeGrafter"/>
</dbReference>
<dbReference type="InterPro" id="IPR037185">
    <property type="entry name" value="EmrE-like"/>
</dbReference>
<dbReference type="AlphaFoldDB" id="A0A4Z1CBD5"/>
<dbReference type="InterPro" id="IPR000390">
    <property type="entry name" value="Small_drug/metabolite_transptr"/>
</dbReference>
<dbReference type="GO" id="GO:1990961">
    <property type="term" value="P:xenobiotic detoxification by transmembrane export across the plasma membrane"/>
    <property type="evidence" value="ECO:0007669"/>
    <property type="project" value="UniProtKB-ARBA"/>
</dbReference>
<dbReference type="SUPFAM" id="SSF103481">
    <property type="entry name" value="Multidrug resistance efflux transporter EmrE"/>
    <property type="match status" value="1"/>
</dbReference>
<dbReference type="InterPro" id="IPR045324">
    <property type="entry name" value="Small_multidrug_res"/>
</dbReference>
<name>A0A4Z1CBD5_9GAMM</name>
<keyword evidence="3" id="KW-1003">Cell membrane</keyword>
<dbReference type="RefSeq" id="WP_135801721.1">
    <property type="nucleotide sequence ID" value="NZ_SRPF01000001.1"/>
</dbReference>
<feature type="transmembrane region" description="Helical" evidence="9">
    <location>
        <begin position="85"/>
        <end position="104"/>
    </location>
</feature>
<dbReference type="Gene3D" id="1.10.3730.20">
    <property type="match status" value="1"/>
</dbReference>
<dbReference type="PANTHER" id="PTHR30561">
    <property type="entry name" value="SMR FAMILY PROTON-DEPENDENT DRUG EFFLUX TRANSPORTER SUGE"/>
    <property type="match status" value="1"/>
</dbReference>
<dbReference type="GO" id="GO:0015297">
    <property type="term" value="F:antiporter activity"/>
    <property type="evidence" value="ECO:0007669"/>
    <property type="project" value="TreeGrafter"/>
</dbReference>
<comment type="subcellular location">
    <subcellularLocation>
        <location evidence="1 8">Cell membrane</location>
        <topology evidence="1 8">Multi-pass membrane protein</topology>
    </subcellularLocation>
</comment>
<reference evidence="10 11" key="1">
    <citation type="submission" date="2019-04" db="EMBL/GenBank/DDBJ databases">
        <authorList>
            <person name="Park S."/>
            <person name="Yoon J.-H."/>
        </authorList>
    </citation>
    <scope>NUCLEOTIDE SEQUENCE [LARGE SCALE GENOMIC DNA]</scope>
    <source>
        <strain evidence="10 11">HJM-18</strain>
    </source>
</reference>
<evidence type="ECO:0000313" key="10">
    <source>
        <dbReference type="EMBL" id="TGN41336.1"/>
    </source>
</evidence>
<evidence type="ECO:0000256" key="2">
    <source>
        <dbReference type="ARBA" id="ARBA00022448"/>
    </source>
</evidence>
<dbReference type="Pfam" id="PF00893">
    <property type="entry name" value="Multi_Drug_Res"/>
    <property type="match status" value="1"/>
</dbReference>
<proteinExistence type="inferred from homology"/>
<evidence type="ECO:0000256" key="5">
    <source>
        <dbReference type="ARBA" id="ARBA00022989"/>
    </source>
</evidence>
<comment type="caution">
    <text evidence="10">The sequence shown here is derived from an EMBL/GenBank/DDBJ whole genome shotgun (WGS) entry which is preliminary data.</text>
</comment>
<evidence type="ECO:0000256" key="8">
    <source>
        <dbReference type="RuleBase" id="RU003942"/>
    </source>
</evidence>
<protein>
    <submittedName>
        <fullName evidence="10">Multidrug efflux SMR transporter</fullName>
    </submittedName>
</protein>